<keyword evidence="3" id="KW-0238">DNA-binding</keyword>
<dbReference type="GeneID" id="78500232"/>
<evidence type="ECO:0000256" key="1">
    <source>
        <dbReference type="ARBA" id="ARBA00010923"/>
    </source>
</evidence>
<accession>A0A1H1LDK1</accession>
<dbReference type="PANTHER" id="PTHR43140">
    <property type="entry name" value="TYPE-1 RESTRICTION ENZYME ECOKI SPECIFICITY PROTEIN"/>
    <property type="match status" value="1"/>
</dbReference>
<sequence length="419" mass="48723">MREMKDSGVEWIGEVPQNWKQSKVKYLMSLTNGRAYKQQELLAKGTYRVLRVGNFNTNDKWYYSDLELPEKQYCKKGDLLYLWATTFGPVFWNEEKVIYHYHIWKVDQFRDYLQRYAFYALGANAEWQRMQSHGSTMVHVTKEGVENTVFPVPPLSEQRRIVSYLDERCAAIDADIDKRREVIEKLKEYKKSLIARAVTKGLDPNTEMKDSGVEWLGKVPTTWEILRIGSLFQQRRVLIDDATEDELLSVSEYYGVDYRKKRIKESDTLVRAESLRGYQQCKCGDLIMNIMLAWKGAQAVSEHDGVISPSYGVFSPKGSICPRYFHYLFRTNLYCTYFKSFSTGIMDSRLRLYPEVFLKLSAIVPPIADRESIVAFLDERCAAIDEAISRQEQLIEKLGEYRKSIIHHAVTGKIDCTEA</sequence>
<dbReference type="OrthoDB" id="3190754at2"/>
<organism evidence="6 7">
    <name type="scientific">Parafannyhessea umbonata</name>
    <dbReference type="NCBI Taxonomy" id="604330"/>
    <lineage>
        <taxon>Bacteria</taxon>
        <taxon>Bacillati</taxon>
        <taxon>Actinomycetota</taxon>
        <taxon>Coriobacteriia</taxon>
        <taxon>Coriobacteriales</taxon>
        <taxon>Atopobiaceae</taxon>
        <taxon>Parafannyhessea</taxon>
    </lineage>
</organism>
<dbReference type="AlphaFoldDB" id="A0A1H1LDK1"/>
<dbReference type="PANTHER" id="PTHR43140:SF1">
    <property type="entry name" value="TYPE I RESTRICTION ENZYME ECOKI SPECIFICITY SUBUNIT"/>
    <property type="match status" value="1"/>
</dbReference>
<dbReference type="EMBL" id="LT629759">
    <property type="protein sequence ID" value="SDR72583.1"/>
    <property type="molecule type" value="Genomic_DNA"/>
</dbReference>
<dbReference type="SUPFAM" id="SSF116734">
    <property type="entry name" value="DNA methylase specificity domain"/>
    <property type="match status" value="2"/>
</dbReference>
<dbReference type="REBASE" id="163012">
    <property type="entry name" value="S.Oum22620ORF871P"/>
</dbReference>
<proteinExistence type="inferred from homology"/>
<dbReference type="GO" id="GO:0003677">
    <property type="term" value="F:DNA binding"/>
    <property type="evidence" value="ECO:0007669"/>
    <property type="project" value="UniProtKB-KW"/>
</dbReference>
<feature type="domain" description="Type I restriction modification DNA specificity" evidence="5">
    <location>
        <begin position="16"/>
        <end position="170"/>
    </location>
</feature>
<keyword evidence="2" id="KW-0680">Restriction system</keyword>
<dbReference type="Proteomes" id="UP000199480">
    <property type="component" value="Chromosome I"/>
</dbReference>
<evidence type="ECO:0000313" key="7">
    <source>
        <dbReference type="Proteomes" id="UP000199480"/>
    </source>
</evidence>
<reference evidence="7" key="1">
    <citation type="submission" date="2016-10" db="EMBL/GenBank/DDBJ databases">
        <authorList>
            <person name="Varghese N."/>
            <person name="Submissions S."/>
        </authorList>
    </citation>
    <scope>NUCLEOTIDE SEQUENCE [LARGE SCALE GENOMIC DNA]</scope>
    <source>
        <strain evidence="7">DSM 22620</strain>
    </source>
</reference>
<dbReference type="GO" id="GO:0009307">
    <property type="term" value="P:DNA restriction-modification system"/>
    <property type="evidence" value="ECO:0007669"/>
    <property type="project" value="UniProtKB-KW"/>
</dbReference>
<comment type="subunit">
    <text evidence="4">The methyltransferase is composed of M and S polypeptides.</text>
</comment>
<dbReference type="InterPro" id="IPR044946">
    <property type="entry name" value="Restrct_endonuc_typeI_TRD_sf"/>
</dbReference>
<comment type="similarity">
    <text evidence="1">Belongs to the type-I restriction system S methylase family.</text>
</comment>
<evidence type="ECO:0000313" key="6">
    <source>
        <dbReference type="EMBL" id="SDR72583.1"/>
    </source>
</evidence>
<dbReference type="Gene3D" id="1.10.287.1120">
    <property type="entry name" value="Bipartite methylase S protein"/>
    <property type="match status" value="1"/>
</dbReference>
<protein>
    <submittedName>
        <fullName evidence="6">Type I restriction enzyme, S subunit</fullName>
    </submittedName>
</protein>
<dbReference type="InterPro" id="IPR000055">
    <property type="entry name" value="Restrct_endonuc_typeI_TRD"/>
</dbReference>
<name>A0A1H1LDK1_9ACTN</name>
<dbReference type="InterPro" id="IPR051212">
    <property type="entry name" value="Type-I_RE_S_subunit"/>
</dbReference>
<dbReference type="CDD" id="cd17254">
    <property type="entry name" value="RMtype1_S_FclI-TRD1-CR1_like"/>
    <property type="match status" value="1"/>
</dbReference>
<evidence type="ECO:0000256" key="4">
    <source>
        <dbReference type="ARBA" id="ARBA00038652"/>
    </source>
</evidence>
<dbReference type="RefSeq" id="WP_090862012.1">
    <property type="nucleotide sequence ID" value="NZ_LT629759.1"/>
</dbReference>
<evidence type="ECO:0000256" key="3">
    <source>
        <dbReference type="ARBA" id="ARBA00023125"/>
    </source>
</evidence>
<dbReference type="Gene3D" id="3.90.220.20">
    <property type="entry name" value="DNA methylase specificity domains"/>
    <property type="match status" value="2"/>
</dbReference>
<evidence type="ECO:0000259" key="5">
    <source>
        <dbReference type="Pfam" id="PF01420"/>
    </source>
</evidence>
<dbReference type="Pfam" id="PF01420">
    <property type="entry name" value="Methylase_S"/>
    <property type="match status" value="1"/>
</dbReference>
<evidence type="ECO:0000256" key="2">
    <source>
        <dbReference type="ARBA" id="ARBA00022747"/>
    </source>
</evidence>
<gene>
    <name evidence="6" type="ORF">SAMN04489857_0870</name>
</gene>